<evidence type="ECO:0000313" key="1">
    <source>
        <dbReference type="EMBL" id="KAI7986367.1"/>
    </source>
</evidence>
<gene>
    <name evidence="1" type="ORF">LOK49_LG14G01210</name>
</gene>
<dbReference type="EMBL" id="CM045772">
    <property type="protein sequence ID" value="KAI7986367.1"/>
    <property type="molecule type" value="Genomic_DNA"/>
</dbReference>
<protein>
    <submittedName>
        <fullName evidence="1">Uncharacterized protein</fullName>
    </submittedName>
</protein>
<organism evidence="1 2">
    <name type="scientific">Camellia lanceoleosa</name>
    <dbReference type="NCBI Taxonomy" id="1840588"/>
    <lineage>
        <taxon>Eukaryota</taxon>
        <taxon>Viridiplantae</taxon>
        <taxon>Streptophyta</taxon>
        <taxon>Embryophyta</taxon>
        <taxon>Tracheophyta</taxon>
        <taxon>Spermatophyta</taxon>
        <taxon>Magnoliopsida</taxon>
        <taxon>eudicotyledons</taxon>
        <taxon>Gunneridae</taxon>
        <taxon>Pentapetalae</taxon>
        <taxon>asterids</taxon>
        <taxon>Ericales</taxon>
        <taxon>Theaceae</taxon>
        <taxon>Camellia</taxon>
    </lineage>
</organism>
<dbReference type="Proteomes" id="UP001060215">
    <property type="component" value="Chromosome 15"/>
</dbReference>
<reference evidence="1 2" key="1">
    <citation type="journal article" date="2022" name="Plant J.">
        <title>Chromosome-level genome of Camellia lanceoleosa provides a valuable resource for understanding genome evolution and self-incompatibility.</title>
        <authorList>
            <person name="Gong W."/>
            <person name="Xiao S."/>
            <person name="Wang L."/>
            <person name="Liao Z."/>
            <person name="Chang Y."/>
            <person name="Mo W."/>
            <person name="Hu G."/>
            <person name="Li W."/>
            <person name="Zhao G."/>
            <person name="Zhu H."/>
            <person name="Hu X."/>
            <person name="Ji K."/>
            <person name="Xiang X."/>
            <person name="Song Q."/>
            <person name="Yuan D."/>
            <person name="Jin S."/>
            <person name="Zhang L."/>
        </authorList>
    </citation>
    <scope>NUCLEOTIDE SEQUENCE [LARGE SCALE GENOMIC DNA]</scope>
    <source>
        <strain evidence="1">SQ_2022a</strain>
    </source>
</reference>
<name>A0ACC0FCI2_9ERIC</name>
<proteinExistence type="predicted"/>
<evidence type="ECO:0000313" key="2">
    <source>
        <dbReference type="Proteomes" id="UP001060215"/>
    </source>
</evidence>
<sequence length="308" mass="33568">MYDKLERKDVVDGGLQLEAEKDDGLNNYAPSLRYAVRRLICGVSSSRENIFVVGICSPVSNCNFVRDSLCVVYYSFPVCKTRLCIGVLTVLVGAIPSIKVDALLKLIVDLLEVSSLMKGQVGKSSFMFKVDFGKPLMFWLRDSTSITLLVMSSLVILLKFGGVVLFPEATLLLRVIQPNFIAAIERALCQVDTPYTIGVVHRDPDNGRMRFATVGTTAEGRFGNPPSYVGSSLVVQLPNQIYGGTLPNQPTIDRSADSHSYGGGSFANRLGRSNATKYPCYVPQNEIGLGISRAPMNNYGCPPHAKIS</sequence>
<accession>A0ACC0FCI2</accession>
<comment type="caution">
    <text evidence="1">The sequence shown here is derived from an EMBL/GenBank/DDBJ whole genome shotgun (WGS) entry which is preliminary data.</text>
</comment>
<keyword evidence="2" id="KW-1185">Reference proteome</keyword>